<accession>A0A0E3WJC3</accession>
<dbReference type="AlphaFoldDB" id="A0A0E3WJC3"/>
<proteinExistence type="predicted"/>
<reference evidence="2" key="1">
    <citation type="submission" date="2015-03" db="EMBL/GenBank/DDBJ databases">
        <authorList>
            <person name="Wibberg D."/>
        </authorList>
    </citation>
    <scope>NUCLEOTIDE SEQUENCE [LARGE SCALE GENOMIC DNA]</scope>
</reference>
<protein>
    <submittedName>
        <fullName evidence="1">Uncharacterized protein</fullName>
    </submittedName>
</protein>
<evidence type="ECO:0000313" key="1">
    <source>
        <dbReference type="EMBL" id="CQR58538.1"/>
    </source>
</evidence>
<organism evidence="1 2">
    <name type="scientific">Paenibacillus riograndensis SBR5</name>
    <dbReference type="NCBI Taxonomy" id="1073571"/>
    <lineage>
        <taxon>Bacteria</taxon>
        <taxon>Bacillati</taxon>
        <taxon>Bacillota</taxon>
        <taxon>Bacilli</taxon>
        <taxon>Bacillales</taxon>
        <taxon>Paenibacillaceae</taxon>
        <taxon>Paenibacillus</taxon>
        <taxon>Paenibacillus sonchi group</taxon>
    </lineage>
</organism>
<dbReference type="KEGG" id="pri:PRIO_6191"/>
<dbReference type="EMBL" id="LN831776">
    <property type="protein sequence ID" value="CQR58538.1"/>
    <property type="molecule type" value="Genomic_DNA"/>
</dbReference>
<name>A0A0E3WJC3_9BACL</name>
<gene>
    <name evidence="1" type="ORF">PRIO_6191</name>
</gene>
<dbReference type="Proteomes" id="UP000033163">
    <property type="component" value="Chromosome I"/>
</dbReference>
<dbReference type="PATRIC" id="fig|1073571.4.peg.6611"/>
<sequence length="60" mass="6988">MKKEMDFISMMGVGLSKIITIRPIARINSLQHLGIKFKFKWSNTITYTITVAYYGIILYE</sequence>
<dbReference type="HOGENOM" id="CLU_2937342_0_0_9"/>
<evidence type="ECO:0000313" key="2">
    <source>
        <dbReference type="Proteomes" id="UP000033163"/>
    </source>
</evidence>